<evidence type="ECO:0000256" key="6">
    <source>
        <dbReference type="SAM" id="MobiDB-lite"/>
    </source>
</evidence>
<keyword evidence="2 7" id="KW-0812">Transmembrane</keyword>
<dbReference type="PROSITE" id="PS00018">
    <property type="entry name" value="EF_HAND_1"/>
    <property type="match status" value="1"/>
</dbReference>
<evidence type="ECO:0000256" key="1">
    <source>
        <dbReference type="ARBA" id="ARBA00004141"/>
    </source>
</evidence>
<comment type="subcellular location">
    <subcellularLocation>
        <location evidence="1">Membrane</location>
        <topology evidence="1">Multi-pass membrane protein</topology>
    </subcellularLocation>
</comment>
<feature type="domain" description="EF-hand" evidence="8">
    <location>
        <begin position="502"/>
        <end position="537"/>
    </location>
</feature>
<evidence type="ECO:0000313" key="10">
    <source>
        <dbReference type="Proteomes" id="UP000604046"/>
    </source>
</evidence>
<feature type="transmembrane region" description="Helical" evidence="7">
    <location>
        <begin position="219"/>
        <end position="243"/>
    </location>
</feature>
<name>A0A812PTJ9_9DINO</name>
<feature type="transmembrane region" description="Helical" evidence="7">
    <location>
        <begin position="275"/>
        <end position="297"/>
    </location>
</feature>
<feature type="region of interest" description="Disordered" evidence="6">
    <location>
        <begin position="88"/>
        <end position="117"/>
    </location>
</feature>
<evidence type="ECO:0000259" key="8">
    <source>
        <dbReference type="PROSITE" id="PS50222"/>
    </source>
</evidence>
<evidence type="ECO:0000313" key="9">
    <source>
        <dbReference type="EMBL" id="CAE7346178.1"/>
    </source>
</evidence>
<protein>
    <submittedName>
        <fullName evidence="9">SCN11A protein</fullName>
    </submittedName>
</protein>
<keyword evidence="4 7" id="KW-1133">Transmembrane helix</keyword>
<dbReference type="SMART" id="SM00054">
    <property type="entry name" value="EFh"/>
    <property type="match status" value="1"/>
</dbReference>
<proteinExistence type="predicted"/>
<keyword evidence="10" id="KW-1185">Reference proteome</keyword>
<sequence length="577" mass="64688">MAELGGVLVPAEHLGPHGFGFCNLENIRPVRPAEPPAEDEVPAARGAGVKGVSISRPRSSSPVKEVSRSFQMLIDQLIQQHITELGATRSERFERSSERRRTEESSVFTDPRSDKTLDLEMCSGNSENMASTGLPAAPHLLKMKSTVNDVMSQQKRALPELHASQILEAWEEHSGPGSSEKDGGLPFESGADMAILLLETPSEYLERYRKMTRLEKMELALQSNFYEMLMAVLLCINMMWMALEIQISGSMSGADLGIFQSGLIAESDMKAYEDWLHAGEVAFTLIFATDVLVRVCILRSKFWKVWLNYIDVAISVTNIFEAAIAMYSSSTALPFPPVLFRLLRLGKLARAIRVVSMTSVLASLQLLVKCLGSSRDMLFWSFCLLTFVQCVAGMILSTLTIDFIKDESKSADVRSAVFLYYGTFSRTTLSMFEILFANWSPCCRILVENVSEWFSVFFLLYRCVLGFAILNVVNSVFVQQTMKTASSDEELAFKQKQRDADLYTKKVRKLFQTMDSSGDGAINLEEFAKLVQSPKLRFWMSQLELEYHDLLSLFEFLDNGDGQITLLGDISSFDLRP</sequence>
<comment type="caution">
    <text evidence="9">The sequence shown here is derived from an EMBL/GenBank/DDBJ whole genome shotgun (WGS) entry which is preliminary data.</text>
</comment>
<dbReference type="InterPro" id="IPR027359">
    <property type="entry name" value="Volt_channel_dom_sf"/>
</dbReference>
<dbReference type="SUPFAM" id="SSF81324">
    <property type="entry name" value="Voltage-gated potassium channels"/>
    <property type="match status" value="1"/>
</dbReference>
<dbReference type="Gene3D" id="1.10.238.10">
    <property type="entry name" value="EF-hand"/>
    <property type="match status" value="1"/>
</dbReference>
<reference evidence="9" key="1">
    <citation type="submission" date="2021-02" db="EMBL/GenBank/DDBJ databases">
        <authorList>
            <person name="Dougan E. K."/>
            <person name="Rhodes N."/>
            <person name="Thang M."/>
            <person name="Chan C."/>
        </authorList>
    </citation>
    <scope>NUCLEOTIDE SEQUENCE</scope>
</reference>
<feature type="transmembrane region" description="Helical" evidence="7">
    <location>
        <begin position="309"/>
        <end position="328"/>
    </location>
</feature>
<dbReference type="GO" id="GO:0005248">
    <property type="term" value="F:voltage-gated sodium channel activity"/>
    <property type="evidence" value="ECO:0007669"/>
    <property type="project" value="TreeGrafter"/>
</dbReference>
<keyword evidence="5 7" id="KW-0472">Membrane</keyword>
<dbReference type="EMBL" id="CAJNDS010002135">
    <property type="protein sequence ID" value="CAE7346178.1"/>
    <property type="molecule type" value="Genomic_DNA"/>
</dbReference>
<dbReference type="Proteomes" id="UP000604046">
    <property type="component" value="Unassembled WGS sequence"/>
</dbReference>
<dbReference type="InterPro" id="IPR011992">
    <property type="entry name" value="EF-hand-dom_pair"/>
</dbReference>
<dbReference type="InterPro" id="IPR018247">
    <property type="entry name" value="EF_Hand_1_Ca_BS"/>
</dbReference>
<feature type="transmembrane region" description="Helical" evidence="7">
    <location>
        <begin position="348"/>
        <end position="367"/>
    </location>
</feature>
<dbReference type="PANTHER" id="PTHR10037:SF62">
    <property type="entry name" value="SODIUM CHANNEL PROTEIN 60E"/>
    <property type="match status" value="1"/>
</dbReference>
<evidence type="ECO:0000256" key="2">
    <source>
        <dbReference type="ARBA" id="ARBA00022692"/>
    </source>
</evidence>
<keyword evidence="3" id="KW-0106">Calcium</keyword>
<evidence type="ECO:0000256" key="7">
    <source>
        <dbReference type="SAM" id="Phobius"/>
    </source>
</evidence>
<dbReference type="AlphaFoldDB" id="A0A812PTJ9"/>
<dbReference type="GO" id="GO:0005509">
    <property type="term" value="F:calcium ion binding"/>
    <property type="evidence" value="ECO:0007669"/>
    <property type="project" value="InterPro"/>
</dbReference>
<feature type="compositionally biased region" description="Basic and acidic residues" evidence="6">
    <location>
        <begin position="89"/>
        <end position="104"/>
    </location>
</feature>
<dbReference type="GO" id="GO:0001518">
    <property type="term" value="C:voltage-gated sodium channel complex"/>
    <property type="evidence" value="ECO:0007669"/>
    <property type="project" value="TreeGrafter"/>
</dbReference>
<feature type="region of interest" description="Disordered" evidence="6">
    <location>
        <begin position="33"/>
        <end position="60"/>
    </location>
</feature>
<dbReference type="InterPro" id="IPR002048">
    <property type="entry name" value="EF_hand_dom"/>
</dbReference>
<dbReference type="SUPFAM" id="SSF47473">
    <property type="entry name" value="EF-hand"/>
    <property type="match status" value="1"/>
</dbReference>
<dbReference type="OrthoDB" id="186625at2759"/>
<dbReference type="PANTHER" id="PTHR10037">
    <property type="entry name" value="VOLTAGE-GATED CATION CHANNEL CALCIUM AND SODIUM"/>
    <property type="match status" value="1"/>
</dbReference>
<evidence type="ECO:0000256" key="3">
    <source>
        <dbReference type="ARBA" id="ARBA00022837"/>
    </source>
</evidence>
<dbReference type="PROSITE" id="PS50222">
    <property type="entry name" value="EF_HAND_2"/>
    <property type="match status" value="1"/>
</dbReference>
<feature type="transmembrane region" description="Helical" evidence="7">
    <location>
        <begin position="379"/>
        <end position="401"/>
    </location>
</feature>
<dbReference type="Pfam" id="PF00520">
    <property type="entry name" value="Ion_trans"/>
    <property type="match status" value="1"/>
</dbReference>
<dbReference type="InterPro" id="IPR005821">
    <property type="entry name" value="Ion_trans_dom"/>
</dbReference>
<organism evidence="9 10">
    <name type="scientific">Symbiodinium natans</name>
    <dbReference type="NCBI Taxonomy" id="878477"/>
    <lineage>
        <taxon>Eukaryota</taxon>
        <taxon>Sar</taxon>
        <taxon>Alveolata</taxon>
        <taxon>Dinophyceae</taxon>
        <taxon>Suessiales</taxon>
        <taxon>Symbiodiniaceae</taxon>
        <taxon>Symbiodinium</taxon>
    </lineage>
</organism>
<gene>
    <name evidence="9" type="primary">SCN11A</name>
    <name evidence="9" type="ORF">SNAT2548_LOCUS18162</name>
</gene>
<dbReference type="InterPro" id="IPR043203">
    <property type="entry name" value="VGCC_Ca_Na"/>
</dbReference>
<feature type="transmembrane region" description="Helical" evidence="7">
    <location>
        <begin position="453"/>
        <end position="473"/>
    </location>
</feature>
<dbReference type="Gene3D" id="1.20.120.350">
    <property type="entry name" value="Voltage-gated potassium channels. Chain C"/>
    <property type="match status" value="1"/>
</dbReference>
<evidence type="ECO:0000256" key="4">
    <source>
        <dbReference type="ARBA" id="ARBA00022989"/>
    </source>
</evidence>
<accession>A0A812PTJ9</accession>
<evidence type="ECO:0000256" key="5">
    <source>
        <dbReference type="ARBA" id="ARBA00023136"/>
    </source>
</evidence>